<dbReference type="Proteomes" id="UP000076798">
    <property type="component" value="Unassembled WGS sequence"/>
</dbReference>
<evidence type="ECO:0000313" key="5">
    <source>
        <dbReference type="Proteomes" id="UP000076798"/>
    </source>
</evidence>
<dbReference type="AlphaFoldDB" id="A0A166EJ68"/>
<gene>
    <name evidence="4" type="ORF">SISSUDRAFT_1045345</name>
</gene>
<organism evidence="4 5">
    <name type="scientific">Sistotremastrum suecicum HHB10207 ss-3</name>
    <dbReference type="NCBI Taxonomy" id="1314776"/>
    <lineage>
        <taxon>Eukaryota</taxon>
        <taxon>Fungi</taxon>
        <taxon>Dikarya</taxon>
        <taxon>Basidiomycota</taxon>
        <taxon>Agaricomycotina</taxon>
        <taxon>Agaricomycetes</taxon>
        <taxon>Sistotremastrales</taxon>
        <taxon>Sistotremastraceae</taxon>
        <taxon>Sistotremastrum</taxon>
    </lineage>
</organism>
<feature type="chain" id="PRO_5007872804" evidence="3">
    <location>
        <begin position="26"/>
        <end position="226"/>
    </location>
</feature>
<keyword evidence="2" id="KW-0812">Transmembrane</keyword>
<keyword evidence="2" id="KW-0472">Membrane</keyword>
<feature type="compositionally biased region" description="Low complexity" evidence="1">
    <location>
        <begin position="29"/>
        <end position="51"/>
    </location>
</feature>
<keyword evidence="2" id="KW-1133">Transmembrane helix</keyword>
<keyword evidence="3" id="KW-0732">Signal</keyword>
<keyword evidence="5" id="KW-1185">Reference proteome</keyword>
<accession>A0A166EJ68</accession>
<feature type="signal peptide" evidence="3">
    <location>
        <begin position="1"/>
        <end position="25"/>
    </location>
</feature>
<dbReference type="EMBL" id="KV428043">
    <property type="protein sequence ID" value="KZT39654.1"/>
    <property type="molecule type" value="Genomic_DNA"/>
</dbReference>
<feature type="transmembrane region" description="Helical" evidence="2">
    <location>
        <begin position="121"/>
        <end position="140"/>
    </location>
</feature>
<evidence type="ECO:0000256" key="2">
    <source>
        <dbReference type="SAM" id="Phobius"/>
    </source>
</evidence>
<sequence length="226" mass="24524">MRLPPPLLICLWHLSFLSFPVNSQASPITSSTSSTSSPENSSSSRNSSSSTSHHHTNTTKHTSTIHGGLSPFKTTTSIHLPIKTHTLSSSGSIIAFIPPIPTSIPPPDRHPPGRSHGQSGWIIALEVLGALIGCGLVFLLGRCFHSYRKTPQYQHARQESIEEIRQQMRDGLRSRLLASRPPPPPYQPAPAYDTIVTPDPPPEQTSPPPRDTSSEHPVQPPGNPES</sequence>
<feature type="region of interest" description="Disordered" evidence="1">
    <location>
        <begin position="27"/>
        <end position="70"/>
    </location>
</feature>
<evidence type="ECO:0000313" key="4">
    <source>
        <dbReference type="EMBL" id="KZT39654.1"/>
    </source>
</evidence>
<evidence type="ECO:0000256" key="3">
    <source>
        <dbReference type="SAM" id="SignalP"/>
    </source>
</evidence>
<name>A0A166EJ68_9AGAM</name>
<feature type="region of interest" description="Disordered" evidence="1">
    <location>
        <begin position="175"/>
        <end position="226"/>
    </location>
</feature>
<evidence type="ECO:0000256" key="1">
    <source>
        <dbReference type="SAM" id="MobiDB-lite"/>
    </source>
</evidence>
<feature type="compositionally biased region" description="Pro residues" evidence="1">
    <location>
        <begin position="198"/>
        <end position="210"/>
    </location>
</feature>
<protein>
    <submittedName>
        <fullName evidence="4">Uncharacterized protein</fullName>
    </submittedName>
</protein>
<reference evidence="4 5" key="1">
    <citation type="journal article" date="2016" name="Mol. Biol. Evol.">
        <title>Comparative Genomics of Early-Diverging Mushroom-Forming Fungi Provides Insights into the Origins of Lignocellulose Decay Capabilities.</title>
        <authorList>
            <person name="Nagy L.G."/>
            <person name="Riley R."/>
            <person name="Tritt A."/>
            <person name="Adam C."/>
            <person name="Daum C."/>
            <person name="Floudas D."/>
            <person name="Sun H."/>
            <person name="Yadav J.S."/>
            <person name="Pangilinan J."/>
            <person name="Larsson K.H."/>
            <person name="Matsuura K."/>
            <person name="Barry K."/>
            <person name="Labutti K."/>
            <person name="Kuo R."/>
            <person name="Ohm R.A."/>
            <person name="Bhattacharya S.S."/>
            <person name="Shirouzu T."/>
            <person name="Yoshinaga Y."/>
            <person name="Martin F.M."/>
            <person name="Grigoriev I.V."/>
            <person name="Hibbett D.S."/>
        </authorList>
    </citation>
    <scope>NUCLEOTIDE SEQUENCE [LARGE SCALE GENOMIC DNA]</scope>
    <source>
        <strain evidence="4 5">HHB10207 ss-3</strain>
    </source>
</reference>
<proteinExistence type="predicted"/>